<dbReference type="PANTHER" id="PTHR36503:SF1">
    <property type="entry name" value="BLR2520 PROTEIN"/>
    <property type="match status" value="1"/>
</dbReference>
<protein>
    <submittedName>
        <fullName evidence="2">Putative lactoylglutathione lyase</fullName>
    </submittedName>
</protein>
<feature type="domain" description="VOC" evidence="1">
    <location>
        <begin position="124"/>
        <end position="249"/>
    </location>
</feature>
<reference evidence="2 3" key="1">
    <citation type="submission" date="2019-03" db="EMBL/GenBank/DDBJ databases">
        <title>Genomic Encyclopedia of Type Strains, Phase IV (KMG-IV): sequencing the most valuable type-strain genomes for metagenomic binning, comparative biology and taxonomic classification.</title>
        <authorList>
            <person name="Goeker M."/>
        </authorList>
    </citation>
    <scope>NUCLEOTIDE SEQUENCE [LARGE SCALE GENOMIC DNA]</scope>
    <source>
        <strain evidence="2 3">DSM 45765</strain>
    </source>
</reference>
<sequence length="249" mass="25793">MLSLDTIRLGVPEVADAQRFYADTFVPADVVAVHGAEELAADAATKPATSGFRGYVMSYVVSQPSEVRFVLDAAVRAGATVLKPAKKSLFGAFSAVYQAPDGAIWKLSAPTKKDTGPAAEPPAPTETAALLGVAEPKATKEFYTALGMTADRDYGNKYIDFRPTPGTARLALMTRPVLAKDVGVAADGSGFSSVVLGARAESPESVEAILAAAASAGGRVVNPAVETEQGGYAGSFADPDGFVWQIAYE</sequence>
<accession>A0A4R2R2A0</accession>
<dbReference type="PROSITE" id="PS51819">
    <property type="entry name" value="VOC"/>
    <property type="match status" value="1"/>
</dbReference>
<dbReference type="GO" id="GO:0016829">
    <property type="term" value="F:lyase activity"/>
    <property type="evidence" value="ECO:0007669"/>
    <property type="project" value="UniProtKB-KW"/>
</dbReference>
<dbReference type="Pfam" id="PF00903">
    <property type="entry name" value="Glyoxalase"/>
    <property type="match status" value="1"/>
</dbReference>
<gene>
    <name evidence="2" type="ORF">EV191_10187</name>
</gene>
<evidence type="ECO:0000313" key="3">
    <source>
        <dbReference type="Proteomes" id="UP000294911"/>
    </source>
</evidence>
<name>A0A4R2R2A0_9PSEU</name>
<evidence type="ECO:0000313" key="2">
    <source>
        <dbReference type="EMBL" id="TCP56147.1"/>
    </source>
</evidence>
<dbReference type="PANTHER" id="PTHR36503">
    <property type="entry name" value="BLR2520 PROTEIN"/>
    <property type="match status" value="1"/>
</dbReference>
<dbReference type="SUPFAM" id="SSF54593">
    <property type="entry name" value="Glyoxalase/Bleomycin resistance protein/Dihydroxybiphenyl dioxygenase"/>
    <property type="match status" value="2"/>
</dbReference>
<proteinExistence type="predicted"/>
<keyword evidence="3" id="KW-1185">Reference proteome</keyword>
<dbReference type="InterPro" id="IPR004360">
    <property type="entry name" value="Glyas_Fos-R_dOase_dom"/>
</dbReference>
<keyword evidence="2" id="KW-0456">Lyase</keyword>
<dbReference type="Gene3D" id="3.10.180.10">
    <property type="entry name" value="2,3-Dihydroxybiphenyl 1,2-Dioxygenase, domain 1"/>
    <property type="match status" value="2"/>
</dbReference>
<dbReference type="EMBL" id="SLXQ01000001">
    <property type="protein sequence ID" value="TCP56147.1"/>
    <property type="molecule type" value="Genomic_DNA"/>
</dbReference>
<evidence type="ECO:0000259" key="1">
    <source>
        <dbReference type="PROSITE" id="PS51819"/>
    </source>
</evidence>
<dbReference type="InterPro" id="IPR037523">
    <property type="entry name" value="VOC_core"/>
</dbReference>
<organism evidence="2 3">
    <name type="scientific">Tamaricihabitans halophyticus</name>
    <dbReference type="NCBI Taxonomy" id="1262583"/>
    <lineage>
        <taxon>Bacteria</taxon>
        <taxon>Bacillati</taxon>
        <taxon>Actinomycetota</taxon>
        <taxon>Actinomycetes</taxon>
        <taxon>Pseudonocardiales</taxon>
        <taxon>Pseudonocardiaceae</taxon>
        <taxon>Tamaricihabitans</taxon>
    </lineage>
</organism>
<dbReference type="InterPro" id="IPR029068">
    <property type="entry name" value="Glyas_Bleomycin-R_OHBP_Dase"/>
</dbReference>
<dbReference type="Proteomes" id="UP000294911">
    <property type="component" value="Unassembled WGS sequence"/>
</dbReference>
<dbReference type="AlphaFoldDB" id="A0A4R2R2A0"/>
<comment type="caution">
    <text evidence="2">The sequence shown here is derived from an EMBL/GenBank/DDBJ whole genome shotgun (WGS) entry which is preliminary data.</text>
</comment>